<sequence length="25" mass="2967">MLWNLPVISLRLSSYNSHHNVIKLM</sequence>
<evidence type="ECO:0000313" key="1">
    <source>
        <dbReference type="EMBL" id="GFP33959.1"/>
    </source>
</evidence>
<protein>
    <submittedName>
        <fullName evidence="1">Uncharacterized protein</fullName>
    </submittedName>
</protein>
<proteinExistence type="predicted"/>
<reference evidence="1 2" key="1">
    <citation type="journal article" date="2020" name="Front. Microbiol.">
        <title>Single-cell genomics of novel Actinobacteria with the Wood-Ljungdahl pathway discovered in a serpentinizing system.</title>
        <authorList>
            <person name="Merino N."/>
            <person name="Kawai M."/>
            <person name="Boyd E.S."/>
            <person name="Colman D.R."/>
            <person name="McGlynn S.E."/>
            <person name="Nealson K.H."/>
            <person name="Kurokawa K."/>
            <person name="Hongoh Y."/>
        </authorList>
    </citation>
    <scope>NUCLEOTIDE SEQUENCE [LARGE SCALE GENOMIC DNA]</scope>
    <source>
        <strain evidence="1 2">S42</strain>
    </source>
</reference>
<feature type="non-terminal residue" evidence="1">
    <location>
        <position position="25"/>
    </location>
</feature>
<dbReference type="AlphaFoldDB" id="A0A6V8PN29"/>
<accession>A0A6V8PN29</accession>
<organism evidence="1 2">
    <name type="scientific">Candidatus Hakubella thermalkaliphila</name>
    <dbReference type="NCBI Taxonomy" id="2754717"/>
    <lineage>
        <taxon>Bacteria</taxon>
        <taxon>Bacillati</taxon>
        <taxon>Actinomycetota</taxon>
        <taxon>Actinomycetota incertae sedis</taxon>
        <taxon>Candidatus Hakubellales</taxon>
        <taxon>Candidatus Hakubellaceae</taxon>
        <taxon>Candidatus Hakubella</taxon>
    </lineage>
</organism>
<dbReference type="EMBL" id="BLSA01000840">
    <property type="protein sequence ID" value="GFP33959.1"/>
    <property type="molecule type" value="Genomic_DNA"/>
</dbReference>
<dbReference type="Proteomes" id="UP000568877">
    <property type="component" value="Unassembled WGS sequence"/>
</dbReference>
<evidence type="ECO:0000313" key="2">
    <source>
        <dbReference type="Proteomes" id="UP000568877"/>
    </source>
</evidence>
<comment type="caution">
    <text evidence="1">The sequence shown here is derived from an EMBL/GenBank/DDBJ whole genome shotgun (WGS) entry which is preliminary data.</text>
</comment>
<name>A0A6V8PN29_9ACTN</name>
<gene>
    <name evidence="1" type="ORF">HKBW3S42_02299</name>
</gene>